<name>A0A9Q4ACE5_9FIRM</name>
<dbReference type="InterPro" id="IPR011109">
    <property type="entry name" value="DNA_bind_recombinase_dom"/>
</dbReference>
<dbReference type="Pfam" id="PF00239">
    <property type="entry name" value="Resolvase"/>
    <property type="match status" value="1"/>
</dbReference>
<dbReference type="InterPro" id="IPR038109">
    <property type="entry name" value="DNA_bind_recomb_sf"/>
</dbReference>
<dbReference type="InterPro" id="IPR025378">
    <property type="entry name" value="DUF4368"/>
</dbReference>
<dbReference type="PROSITE" id="PS51736">
    <property type="entry name" value="RECOMBINASES_3"/>
    <property type="match status" value="1"/>
</dbReference>
<dbReference type="Pfam" id="PF13408">
    <property type="entry name" value="Zn_ribbon_recom"/>
    <property type="match status" value="1"/>
</dbReference>
<dbReference type="PANTHER" id="PTHR30461">
    <property type="entry name" value="DNA-INVERTASE FROM LAMBDOID PROPHAGE"/>
    <property type="match status" value="1"/>
</dbReference>
<dbReference type="EMBL" id="JAKNID010000020">
    <property type="protein sequence ID" value="MCG4565096.1"/>
    <property type="molecule type" value="Genomic_DNA"/>
</dbReference>
<protein>
    <submittedName>
        <fullName evidence="3">Recombinase family protein</fullName>
    </submittedName>
</protein>
<feature type="domain" description="Resolvase/invertase-type recombinase catalytic" evidence="1">
    <location>
        <begin position="5"/>
        <end position="157"/>
    </location>
</feature>
<dbReference type="Pfam" id="PF07508">
    <property type="entry name" value="Recombinase"/>
    <property type="match status" value="1"/>
</dbReference>
<comment type="caution">
    <text evidence="3">The sequence shown here is derived from an EMBL/GenBank/DDBJ whole genome shotgun (WGS) entry which is preliminary data.</text>
</comment>
<evidence type="ECO:0000313" key="3">
    <source>
        <dbReference type="EMBL" id="MCG4565096.1"/>
    </source>
</evidence>
<dbReference type="Pfam" id="PF14287">
    <property type="entry name" value="DUF4368"/>
    <property type="match status" value="1"/>
</dbReference>
<sequence length="565" mass="65955">MKKIEAYMYLRLSRDDGDEGESNSIGNQRELIKSYADKVGFQIIKEYIDDGFTGSNFERPDFKRMIGDLEKKNCKTIIVKDLSRFGRDYIESGKFLQKIFPQMGVRFISVNDNYDSDSADINDTHLILPIKNFINDSYCRDISMKVKSSQKIKRQRGEFIGAFAPYGYKKNSKKKNHLVVDRNISHIIRKIFEMKVEGYSSKAIADELNKLGIQTPQAYKESSGSNFSTGFASNKSKWQAKMINRIIENRVYLGDLEQGKRTKLNYKSNKEIKVIEEDWIKVEGTHEAIVTETMFNVANKMMGRDILNRKSKPDFLTGLLYCADCGNQLVRRNQKTKSGQTIYYICSLYNRGKGCSRHSIKEEDILSSLNYILKQHIKYQEDLFLRIRQTDLSKSEYDLDLDDLLAEKKKYETLRRSLYMDLEDELIDEEEFQSFRKSYQLKIKEIEQQIINRKKAYNDLEEILNSKENWLTGLEKYKNIESIDRQILAFFVDRILVGEKDEEGRPRITVFFNDMEKLDILKRILKGVKKNKTSNLVSFNNMVIKGLSTERGGSSLWLGYQEEIL</sequence>
<dbReference type="InterPro" id="IPR006119">
    <property type="entry name" value="Resolv_N"/>
</dbReference>
<dbReference type="InterPro" id="IPR036162">
    <property type="entry name" value="Resolvase-like_N_sf"/>
</dbReference>
<dbReference type="InterPro" id="IPR050639">
    <property type="entry name" value="SSR_resolvase"/>
</dbReference>
<dbReference type="InterPro" id="IPR025827">
    <property type="entry name" value="Zn_ribbon_recom_dom"/>
</dbReference>
<dbReference type="Gene3D" id="3.90.1750.20">
    <property type="entry name" value="Putative Large Serine Recombinase, Chain B, Domain 2"/>
    <property type="match status" value="1"/>
</dbReference>
<evidence type="ECO:0000259" key="2">
    <source>
        <dbReference type="PROSITE" id="PS51737"/>
    </source>
</evidence>
<dbReference type="GO" id="GO:0003677">
    <property type="term" value="F:DNA binding"/>
    <property type="evidence" value="ECO:0007669"/>
    <property type="project" value="InterPro"/>
</dbReference>
<proteinExistence type="predicted"/>
<keyword evidence="4" id="KW-1185">Reference proteome</keyword>
<dbReference type="SUPFAM" id="SSF53041">
    <property type="entry name" value="Resolvase-like"/>
    <property type="match status" value="1"/>
</dbReference>
<dbReference type="SMART" id="SM00857">
    <property type="entry name" value="Resolvase"/>
    <property type="match status" value="1"/>
</dbReference>
<evidence type="ECO:0000259" key="1">
    <source>
        <dbReference type="PROSITE" id="PS51736"/>
    </source>
</evidence>
<reference evidence="3" key="1">
    <citation type="submission" date="2022-01" db="EMBL/GenBank/DDBJ databases">
        <title>Collection of gut derived symbiotic bacterial strains cultured from healthy donors.</title>
        <authorList>
            <person name="Lin H."/>
            <person name="Kohout C."/>
            <person name="Waligurski E."/>
            <person name="Pamer E.G."/>
        </authorList>
    </citation>
    <scope>NUCLEOTIDE SEQUENCE</scope>
    <source>
        <strain evidence="3">MSK.14.39</strain>
    </source>
</reference>
<dbReference type="PROSITE" id="PS51737">
    <property type="entry name" value="RECOMBINASE_DNA_BIND"/>
    <property type="match status" value="1"/>
</dbReference>
<dbReference type="GO" id="GO:0000150">
    <property type="term" value="F:DNA strand exchange activity"/>
    <property type="evidence" value="ECO:0007669"/>
    <property type="project" value="InterPro"/>
</dbReference>
<organism evidence="3 4">
    <name type="scientific">Anaerosalibacter bizertensis</name>
    <dbReference type="NCBI Taxonomy" id="932217"/>
    <lineage>
        <taxon>Bacteria</taxon>
        <taxon>Bacillati</taxon>
        <taxon>Bacillota</taxon>
        <taxon>Tissierellia</taxon>
        <taxon>Tissierellales</taxon>
        <taxon>Sporanaerobacteraceae</taxon>
        <taxon>Anaerosalibacter</taxon>
    </lineage>
</organism>
<dbReference type="PANTHER" id="PTHR30461:SF23">
    <property type="entry name" value="DNA RECOMBINASE-RELATED"/>
    <property type="match status" value="1"/>
</dbReference>
<dbReference type="RefSeq" id="WP_226807757.1">
    <property type="nucleotide sequence ID" value="NZ_JAJBNW010000015.1"/>
</dbReference>
<feature type="domain" description="Recombinase" evidence="2">
    <location>
        <begin position="165"/>
        <end position="308"/>
    </location>
</feature>
<evidence type="ECO:0000313" key="4">
    <source>
        <dbReference type="Proteomes" id="UP001108123"/>
    </source>
</evidence>
<dbReference type="AlphaFoldDB" id="A0A9Q4ACE5"/>
<dbReference type="Gene3D" id="3.40.50.1390">
    <property type="entry name" value="Resolvase, N-terminal catalytic domain"/>
    <property type="match status" value="1"/>
</dbReference>
<dbReference type="Proteomes" id="UP001108123">
    <property type="component" value="Unassembled WGS sequence"/>
</dbReference>
<accession>A0A9Q4ACE5</accession>
<gene>
    <name evidence="3" type="ORF">L0P62_06510</name>
</gene>